<name>A0ABN6XIR3_9MICO</name>
<evidence type="ECO:0000313" key="2">
    <source>
        <dbReference type="EMBL" id="BDZ44803.1"/>
    </source>
</evidence>
<keyword evidence="1" id="KW-0472">Membrane</keyword>
<keyword evidence="1" id="KW-0812">Transmembrane</keyword>
<feature type="transmembrane region" description="Helical" evidence="1">
    <location>
        <begin position="160"/>
        <end position="183"/>
    </location>
</feature>
<protein>
    <submittedName>
        <fullName evidence="2">Uncharacterized protein</fullName>
    </submittedName>
</protein>
<evidence type="ECO:0000256" key="1">
    <source>
        <dbReference type="SAM" id="Phobius"/>
    </source>
</evidence>
<keyword evidence="3" id="KW-1185">Reference proteome</keyword>
<feature type="transmembrane region" description="Helical" evidence="1">
    <location>
        <begin position="195"/>
        <end position="218"/>
    </location>
</feature>
<feature type="transmembrane region" description="Helical" evidence="1">
    <location>
        <begin position="80"/>
        <end position="105"/>
    </location>
</feature>
<feature type="transmembrane region" description="Helical" evidence="1">
    <location>
        <begin position="12"/>
        <end position="36"/>
    </location>
</feature>
<dbReference type="EMBL" id="AP027731">
    <property type="protein sequence ID" value="BDZ44803.1"/>
    <property type="molecule type" value="Genomic_DNA"/>
</dbReference>
<sequence>MLWLYLGFASLWSTGAVVPVAWALLGAYLVPTALVIELGRRRPGVSGVVLLRTLLLGSLLAAVTTATLGDGVPRLLGSLIPAWATGLLLPAVIEIAAIALTVRALGRRMDLTARSGLFVGAALGAGYAAFAALGGILRAISALTGVPLPAAAPPTALLEGAVTIQQALLGPLGHPVWGALLGAAVMTSRGALTRVIAVVLASQLLVAAAFTISGGLVGTSGAALFLQTGLTALASWPAVLTLRAAVRRSSAVDRERAAQAGGA</sequence>
<proteinExistence type="predicted"/>
<organism evidence="2 3">
    <name type="scientific">Naasia aerilata</name>
    <dbReference type="NCBI Taxonomy" id="1162966"/>
    <lineage>
        <taxon>Bacteria</taxon>
        <taxon>Bacillati</taxon>
        <taxon>Actinomycetota</taxon>
        <taxon>Actinomycetes</taxon>
        <taxon>Micrococcales</taxon>
        <taxon>Microbacteriaceae</taxon>
        <taxon>Naasia</taxon>
    </lineage>
</organism>
<reference evidence="3" key="1">
    <citation type="journal article" date="2019" name="Int. J. Syst. Evol. Microbiol.">
        <title>The Global Catalogue of Microorganisms (GCM) 10K type strain sequencing project: providing services to taxonomists for standard genome sequencing and annotation.</title>
        <authorList>
            <consortium name="The Broad Institute Genomics Platform"/>
            <consortium name="The Broad Institute Genome Sequencing Center for Infectious Disease"/>
            <person name="Wu L."/>
            <person name="Ma J."/>
        </authorList>
    </citation>
    <scope>NUCLEOTIDE SEQUENCE [LARGE SCALE GENOMIC DNA]</scope>
    <source>
        <strain evidence="3">NBRC 108725</strain>
    </source>
</reference>
<accession>A0ABN6XIR3</accession>
<dbReference type="Proteomes" id="UP001321498">
    <property type="component" value="Chromosome"/>
</dbReference>
<feature type="transmembrane region" description="Helical" evidence="1">
    <location>
        <begin position="117"/>
        <end position="140"/>
    </location>
</feature>
<evidence type="ECO:0000313" key="3">
    <source>
        <dbReference type="Proteomes" id="UP001321498"/>
    </source>
</evidence>
<feature type="transmembrane region" description="Helical" evidence="1">
    <location>
        <begin position="224"/>
        <end position="246"/>
    </location>
</feature>
<feature type="transmembrane region" description="Helical" evidence="1">
    <location>
        <begin position="48"/>
        <end position="68"/>
    </location>
</feature>
<gene>
    <name evidence="2" type="ORF">GCM10025866_07120</name>
</gene>
<keyword evidence="1" id="KW-1133">Transmembrane helix</keyword>